<dbReference type="OrthoDB" id="4524286at2"/>
<feature type="compositionally biased region" description="Acidic residues" evidence="1">
    <location>
        <begin position="11"/>
        <end position="20"/>
    </location>
</feature>
<dbReference type="RefSeq" id="WP_159675486.1">
    <property type="nucleotide sequence ID" value="NZ_LR732690.1"/>
</dbReference>
<feature type="region of interest" description="Disordered" evidence="1">
    <location>
        <begin position="1"/>
        <end position="25"/>
    </location>
</feature>
<gene>
    <name evidence="2" type="ORF">H1R13_15935</name>
</gene>
<dbReference type="EMBL" id="JACMHY010000005">
    <property type="protein sequence ID" value="MBC2866412.1"/>
    <property type="molecule type" value="Genomic_DNA"/>
</dbReference>
<feature type="compositionally biased region" description="Basic and acidic residues" evidence="1">
    <location>
        <begin position="62"/>
        <end position="92"/>
    </location>
</feature>
<accession>A0A7X1I066</accession>
<dbReference type="AlphaFoldDB" id="A0A7X1I066"/>
<evidence type="ECO:0000313" key="3">
    <source>
        <dbReference type="Proteomes" id="UP000517694"/>
    </source>
</evidence>
<evidence type="ECO:0000256" key="1">
    <source>
        <dbReference type="SAM" id="MobiDB-lite"/>
    </source>
</evidence>
<sequence length="109" mass="12261">MPEQLPAPEPADTEYDDQEPEAGRREAIDMTALRALRASRTDVEALDFTADRLRRLQDAFTKAADDSRARADRYAEQDDADAGHSVRQDDQQAYRPQRPGPHRGPEAGR</sequence>
<reference evidence="2 3" key="1">
    <citation type="submission" date="2020-08" db="EMBL/GenBank/DDBJ databases">
        <title>Whole-Genome Sequence of French Clinical Streptomyces mexicanus Strain Q0842.</title>
        <authorList>
            <person name="Boxberger M."/>
            <person name="La Scola B."/>
        </authorList>
    </citation>
    <scope>NUCLEOTIDE SEQUENCE [LARGE SCALE GENOMIC DNA]</scope>
    <source>
        <strain evidence="2 3">Marseille-Q0842</strain>
    </source>
</reference>
<keyword evidence="3" id="KW-1185">Reference proteome</keyword>
<comment type="caution">
    <text evidence="2">The sequence shown here is derived from an EMBL/GenBank/DDBJ whole genome shotgun (WGS) entry which is preliminary data.</text>
</comment>
<organism evidence="2 3">
    <name type="scientific">Streptomyces mexicanus</name>
    <dbReference type="NCBI Taxonomy" id="178566"/>
    <lineage>
        <taxon>Bacteria</taxon>
        <taxon>Bacillati</taxon>
        <taxon>Actinomycetota</taxon>
        <taxon>Actinomycetes</taxon>
        <taxon>Kitasatosporales</taxon>
        <taxon>Streptomycetaceae</taxon>
        <taxon>Streptomyces</taxon>
    </lineage>
</organism>
<proteinExistence type="predicted"/>
<protein>
    <submittedName>
        <fullName evidence="2">Uncharacterized protein</fullName>
    </submittedName>
</protein>
<feature type="region of interest" description="Disordered" evidence="1">
    <location>
        <begin position="62"/>
        <end position="109"/>
    </location>
</feature>
<name>A0A7X1I066_9ACTN</name>
<evidence type="ECO:0000313" key="2">
    <source>
        <dbReference type="EMBL" id="MBC2866412.1"/>
    </source>
</evidence>
<dbReference type="Proteomes" id="UP000517694">
    <property type="component" value="Unassembled WGS sequence"/>
</dbReference>